<organism evidence="2 3">
    <name type="scientific">Aureimonas glaciei</name>
    <dbReference type="NCBI Taxonomy" id="1776957"/>
    <lineage>
        <taxon>Bacteria</taxon>
        <taxon>Pseudomonadati</taxon>
        <taxon>Pseudomonadota</taxon>
        <taxon>Alphaproteobacteria</taxon>
        <taxon>Hyphomicrobiales</taxon>
        <taxon>Aurantimonadaceae</taxon>
        <taxon>Aureimonas</taxon>
    </lineage>
</organism>
<evidence type="ECO:0000313" key="3">
    <source>
        <dbReference type="Proteomes" id="UP000613160"/>
    </source>
</evidence>
<reference evidence="2" key="2">
    <citation type="submission" date="2020-09" db="EMBL/GenBank/DDBJ databases">
        <authorList>
            <person name="Sun Q."/>
            <person name="Zhou Y."/>
        </authorList>
    </citation>
    <scope>NUCLEOTIDE SEQUENCE</scope>
    <source>
        <strain evidence="2">CGMCC 1.15493</strain>
    </source>
</reference>
<reference evidence="2" key="1">
    <citation type="journal article" date="2014" name="Int. J. Syst. Evol. Microbiol.">
        <title>Complete genome sequence of Corynebacterium casei LMG S-19264T (=DSM 44701T), isolated from a smear-ripened cheese.</title>
        <authorList>
            <consortium name="US DOE Joint Genome Institute (JGI-PGF)"/>
            <person name="Walter F."/>
            <person name="Albersmeier A."/>
            <person name="Kalinowski J."/>
            <person name="Ruckert C."/>
        </authorList>
    </citation>
    <scope>NUCLEOTIDE SEQUENCE</scope>
    <source>
        <strain evidence="2">CGMCC 1.15493</strain>
    </source>
</reference>
<feature type="signal peptide" evidence="1">
    <location>
        <begin position="1"/>
        <end position="22"/>
    </location>
</feature>
<comment type="caution">
    <text evidence="2">The sequence shown here is derived from an EMBL/GenBank/DDBJ whole genome shotgun (WGS) entry which is preliminary data.</text>
</comment>
<dbReference type="EMBL" id="BMJJ01000003">
    <property type="protein sequence ID" value="GGD15602.1"/>
    <property type="molecule type" value="Genomic_DNA"/>
</dbReference>
<name>A0A916XVZ6_9HYPH</name>
<keyword evidence="1" id="KW-0732">Signal</keyword>
<gene>
    <name evidence="2" type="ORF">GCM10011335_18030</name>
</gene>
<evidence type="ECO:0008006" key="4">
    <source>
        <dbReference type="Google" id="ProtNLM"/>
    </source>
</evidence>
<evidence type="ECO:0000256" key="1">
    <source>
        <dbReference type="SAM" id="SignalP"/>
    </source>
</evidence>
<dbReference type="AlphaFoldDB" id="A0A916XVZ6"/>
<proteinExistence type="predicted"/>
<accession>A0A916XVZ6</accession>
<sequence length="114" mass="11853">MLCALLVLSFAFQIAVSGRAAAAMIAPDPTTILCSASIDGTHRPADGERSKPCPCSELCAAGLHFQAGLAPADATGIPIRFAARIEITVDHSAALAARPIDRRYEARGPPRPST</sequence>
<evidence type="ECO:0000313" key="2">
    <source>
        <dbReference type="EMBL" id="GGD15602.1"/>
    </source>
</evidence>
<dbReference type="Proteomes" id="UP000613160">
    <property type="component" value="Unassembled WGS sequence"/>
</dbReference>
<feature type="chain" id="PRO_5037780363" description="DUF2946 domain-containing protein" evidence="1">
    <location>
        <begin position="23"/>
        <end position="114"/>
    </location>
</feature>
<protein>
    <recommendedName>
        <fullName evidence="4">DUF2946 domain-containing protein</fullName>
    </recommendedName>
</protein>
<keyword evidence="3" id="KW-1185">Reference proteome</keyword>